<evidence type="ECO:0000313" key="2">
    <source>
        <dbReference type="EMBL" id="JAD20015.1"/>
    </source>
</evidence>
<dbReference type="EMBL" id="GBRH01277880">
    <property type="protein sequence ID" value="JAD20015.1"/>
    <property type="molecule type" value="Transcribed_RNA"/>
</dbReference>
<sequence length="96" mass="10894">MLTFVLSATASSISCTEPGPERARGDGEQDRFMALRRSPKQTLTETQQQAFSPHAFYRYLELGRSPRSATHHTVPKSRFRSLQGTGQLQVRDANRW</sequence>
<name>A0A0A8Y3Z1_ARUDO</name>
<evidence type="ECO:0000256" key="1">
    <source>
        <dbReference type="SAM" id="MobiDB-lite"/>
    </source>
</evidence>
<protein>
    <submittedName>
        <fullName evidence="2">Uncharacterized protein</fullName>
    </submittedName>
</protein>
<dbReference type="AlphaFoldDB" id="A0A0A8Y3Z1"/>
<reference evidence="2" key="1">
    <citation type="submission" date="2014-09" db="EMBL/GenBank/DDBJ databases">
        <authorList>
            <person name="Magalhaes I.L.F."/>
            <person name="Oliveira U."/>
            <person name="Santos F.R."/>
            <person name="Vidigal T.H.D.A."/>
            <person name="Brescovit A.D."/>
            <person name="Santos A.J."/>
        </authorList>
    </citation>
    <scope>NUCLEOTIDE SEQUENCE</scope>
    <source>
        <tissue evidence="2">Shoot tissue taken approximately 20 cm above the soil surface</tissue>
    </source>
</reference>
<organism evidence="2">
    <name type="scientific">Arundo donax</name>
    <name type="common">Giant reed</name>
    <name type="synonym">Donax arundinaceus</name>
    <dbReference type="NCBI Taxonomy" id="35708"/>
    <lineage>
        <taxon>Eukaryota</taxon>
        <taxon>Viridiplantae</taxon>
        <taxon>Streptophyta</taxon>
        <taxon>Embryophyta</taxon>
        <taxon>Tracheophyta</taxon>
        <taxon>Spermatophyta</taxon>
        <taxon>Magnoliopsida</taxon>
        <taxon>Liliopsida</taxon>
        <taxon>Poales</taxon>
        <taxon>Poaceae</taxon>
        <taxon>PACMAD clade</taxon>
        <taxon>Arundinoideae</taxon>
        <taxon>Arundineae</taxon>
        <taxon>Arundo</taxon>
    </lineage>
</organism>
<proteinExistence type="predicted"/>
<reference evidence="2" key="2">
    <citation type="journal article" date="2015" name="Data Brief">
        <title>Shoot transcriptome of the giant reed, Arundo donax.</title>
        <authorList>
            <person name="Barrero R.A."/>
            <person name="Guerrero F.D."/>
            <person name="Moolhuijzen P."/>
            <person name="Goolsby J.A."/>
            <person name="Tidwell J."/>
            <person name="Bellgard S.E."/>
            <person name="Bellgard M.I."/>
        </authorList>
    </citation>
    <scope>NUCLEOTIDE SEQUENCE</scope>
    <source>
        <tissue evidence="2">Shoot tissue taken approximately 20 cm above the soil surface</tissue>
    </source>
</reference>
<accession>A0A0A8Y3Z1</accession>
<feature type="compositionally biased region" description="Basic residues" evidence="1">
    <location>
        <begin position="69"/>
        <end position="79"/>
    </location>
</feature>
<feature type="region of interest" description="Disordered" evidence="1">
    <location>
        <begin position="67"/>
        <end position="96"/>
    </location>
</feature>